<evidence type="ECO:0000313" key="2">
    <source>
        <dbReference type="Proteomes" id="UP001152320"/>
    </source>
</evidence>
<comment type="caution">
    <text evidence="1">The sequence shown here is derived from an EMBL/GenBank/DDBJ whole genome shotgun (WGS) entry which is preliminary data.</text>
</comment>
<dbReference type="EMBL" id="JAIZAY010000002">
    <property type="protein sequence ID" value="KAJ8046433.1"/>
    <property type="molecule type" value="Genomic_DNA"/>
</dbReference>
<dbReference type="Proteomes" id="UP001152320">
    <property type="component" value="Chromosome 2"/>
</dbReference>
<reference evidence="1" key="1">
    <citation type="submission" date="2021-10" db="EMBL/GenBank/DDBJ databases">
        <title>Tropical sea cucumber genome reveals ecological adaptation and Cuvierian tubules defense mechanism.</title>
        <authorList>
            <person name="Chen T."/>
        </authorList>
    </citation>
    <scope>NUCLEOTIDE SEQUENCE</scope>
    <source>
        <strain evidence="1">Nanhai2018</strain>
        <tissue evidence="1">Muscle</tissue>
    </source>
</reference>
<accession>A0A9Q1CKI6</accession>
<keyword evidence="2" id="KW-1185">Reference proteome</keyword>
<organism evidence="1 2">
    <name type="scientific">Holothuria leucospilota</name>
    <name type="common">Black long sea cucumber</name>
    <name type="synonym">Mertensiothuria leucospilota</name>
    <dbReference type="NCBI Taxonomy" id="206669"/>
    <lineage>
        <taxon>Eukaryota</taxon>
        <taxon>Metazoa</taxon>
        <taxon>Echinodermata</taxon>
        <taxon>Eleutherozoa</taxon>
        <taxon>Echinozoa</taxon>
        <taxon>Holothuroidea</taxon>
        <taxon>Aspidochirotacea</taxon>
        <taxon>Aspidochirotida</taxon>
        <taxon>Holothuriidae</taxon>
        <taxon>Holothuria</taxon>
    </lineage>
</organism>
<gene>
    <name evidence="1" type="ORF">HOLleu_05102</name>
</gene>
<dbReference type="AlphaFoldDB" id="A0A9Q1CKI6"/>
<name>A0A9Q1CKI6_HOLLE</name>
<sequence length="64" mass="7216">MHFNAKKCFAMRITHSRNPKLFDYSLVKKSWSLLTAIPILELTSLTPFPGTSTLIVSLRLLIGP</sequence>
<evidence type="ECO:0000313" key="1">
    <source>
        <dbReference type="EMBL" id="KAJ8046433.1"/>
    </source>
</evidence>
<protein>
    <submittedName>
        <fullName evidence="1">Uncharacterized protein</fullName>
    </submittedName>
</protein>
<proteinExistence type="predicted"/>